<dbReference type="Gene3D" id="3.60.130.10">
    <property type="entry name" value="Clavaminate synthase-like"/>
    <property type="match status" value="1"/>
</dbReference>
<keyword evidence="5" id="KW-1185">Reference proteome</keyword>
<protein>
    <recommendedName>
        <fullName evidence="3">TauD/TfdA-like domain-containing protein</fullName>
    </recommendedName>
</protein>
<accession>A0A409WGE8</accession>
<name>A0A409WGE8_PSICY</name>
<keyword evidence="2" id="KW-0732">Signal</keyword>
<dbReference type="OrthoDB" id="272271at2759"/>
<evidence type="ECO:0000313" key="4">
    <source>
        <dbReference type="EMBL" id="PPQ77582.1"/>
    </source>
</evidence>
<proteinExistence type="predicted"/>
<evidence type="ECO:0000313" key="5">
    <source>
        <dbReference type="Proteomes" id="UP000283269"/>
    </source>
</evidence>
<sequence length="739" mass="81443">MFYKFWLVSTLLTPRILGGLATPSLLDNLLSGPNTGSTITSPSSTSSVSDDDLMRTPAGLIPRRNAHFVPEGARLRHNNTNVDIVRANGTVMHSATISGNTRNSSKNITRFSPRNVDEGDVVFTYWRNNNSSPIANFTTFWDVPQIPQKTDGQLLYIYNALLSDSFDVMLQPVLQYGSSAAGGGDYWAVASWFLVDSDVYYTNLTAVSPNQILCGLMTMENTTTSSDGVTTYSFNSTFTGLPSSSMSVSLTEELTYAYEAFGVFNASGPSDLPTEQTSMRTINIFTQDGQRPEVAWTPDNDDSGALAVVTVVKNGTNGEIFGYESIPSNVSIVMTASSTLSLTPATNSLAMNTVKQPDIQYHPSYDNYIERRARRLAENPDLPNAPLPRGFPNRVDGPIVWGGKDWKSEDQWVYRLSAAELKEIDDALQHFKSLNIARGFIGKDKFPLPTLSSKLRDLAQELYSGRGFFVLRTIPIDDYSRADLATIYAGISTHVGSARGKQDGTGAVLAHIKDLTVSHASEKGGIGNSAYTTDKQVFHTDVGDLIALMALEVAAEGGTSRISSGAQVYNTLAATRPDLIQTLSEPWPLDSFGGDPPYTTRPVLYVEDGHVIIQYSRRHFTGYGQQTRSLNIPPITEAQAEALDAVHFLAEKYSLGLNFQKGDIQYINSLGLLHARDAFKDSEEHTRHLIRLWLRNDELAWNTPKPLQPIWQRLYSVSPEEQRFPLEPEIRRKASGKTK</sequence>
<feature type="domain" description="TauD/TfdA-like" evidence="3">
    <location>
        <begin position="441"/>
        <end position="693"/>
    </location>
</feature>
<comment type="caution">
    <text evidence="4">The sequence shown here is derived from an EMBL/GenBank/DDBJ whole genome shotgun (WGS) entry which is preliminary data.</text>
</comment>
<dbReference type="EMBL" id="NHYD01003436">
    <property type="protein sequence ID" value="PPQ77582.1"/>
    <property type="molecule type" value="Genomic_DNA"/>
</dbReference>
<feature type="signal peptide" evidence="2">
    <location>
        <begin position="1"/>
        <end position="21"/>
    </location>
</feature>
<reference evidence="4 5" key="1">
    <citation type="journal article" date="2018" name="Evol. Lett.">
        <title>Horizontal gene cluster transfer increased hallucinogenic mushroom diversity.</title>
        <authorList>
            <person name="Reynolds H.T."/>
            <person name="Vijayakumar V."/>
            <person name="Gluck-Thaler E."/>
            <person name="Korotkin H.B."/>
            <person name="Matheny P.B."/>
            <person name="Slot J.C."/>
        </authorList>
    </citation>
    <scope>NUCLEOTIDE SEQUENCE [LARGE SCALE GENOMIC DNA]</scope>
    <source>
        <strain evidence="4 5">2631</strain>
    </source>
</reference>
<dbReference type="Proteomes" id="UP000283269">
    <property type="component" value="Unassembled WGS sequence"/>
</dbReference>
<dbReference type="InParanoid" id="A0A409WGE8"/>
<organism evidence="4 5">
    <name type="scientific">Psilocybe cyanescens</name>
    <dbReference type="NCBI Taxonomy" id="93625"/>
    <lineage>
        <taxon>Eukaryota</taxon>
        <taxon>Fungi</taxon>
        <taxon>Dikarya</taxon>
        <taxon>Basidiomycota</taxon>
        <taxon>Agaricomycotina</taxon>
        <taxon>Agaricomycetes</taxon>
        <taxon>Agaricomycetidae</taxon>
        <taxon>Agaricales</taxon>
        <taxon>Agaricineae</taxon>
        <taxon>Strophariaceae</taxon>
        <taxon>Psilocybe</taxon>
    </lineage>
</organism>
<dbReference type="InterPro" id="IPR042098">
    <property type="entry name" value="TauD-like_sf"/>
</dbReference>
<dbReference type="PANTHER" id="PTHR10696:SF54">
    <property type="entry name" value="FAMILY OXIDOREDUCTASE, PUTATIVE (AFU_ORTHOLOGUE AFUA_4G13850)-RELATED"/>
    <property type="match status" value="1"/>
</dbReference>
<evidence type="ECO:0000256" key="2">
    <source>
        <dbReference type="SAM" id="SignalP"/>
    </source>
</evidence>
<dbReference type="GO" id="GO:0016491">
    <property type="term" value="F:oxidoreductase activity"/>
    <property type="evidence" value="ECO:0007669"/>
    <property type="project" value="UniProtKB-KW"/>
</dbReference>
<dbReference type="Pfam" id="PF02668">
    <property type="entry name" value="TauD"/>
    <property type="match status" value="1"/>
</dbReference>
<dbReference type="STRING" id="93625.A0A409WGE8"/>
<dbReference type="InterPro" id="IPR003819">
    <property type="entry name" value="TauD/TfdA-like"/>
</dbReference>
<dbReference type="PANTHER" id="PTHR10696">
    <property type="entry name" value="GAMMA-BUTYROBETAINE HYDROXYLASE-RELATED"/>
    <property type="match status" value="1"/>
</dbReference>
<dbReference type="SUPFAM" id="SSF51197">
    <property type="entry name" value="Clavaminate synthase-like"/>
    <property type="match status" value="1"/>
</dbReference>
<evidence type="ECO:0000256" key="1">
    <source>
        <dbReference type="ARBA" id="ARBA00023002"/>
    </source>
</evidence>
<evidence type="ECO:0000259" key="3">
    <source>
        <dbReference type="Pfam" id="PF02668"/>
    </source>
</evidence>
<feature type="chain" id="PRO_5019116505" description="TauD/TfdA-like domain-containing protein" evidence="2">
    <location>
        <begin position="22"/>
        <end position="739"/>
    </location>
</feature>
<keyword evidence="1" id="KW-0560">Oxidoreductase</keyword>
<dbReference type="InterPro" id="IPR050411">
    <property type="entry name" value="AlphaKG_dependent_hydroxylases"/>
</dbReference>
<gene>
    <name evidence="4" type="ORF">CVT25_011374</name>
</gene>
<dbReference type="AlphaFoldDB" id="A0A409WGE8"/>